<feature type="region of interest" description="Disordered" evidence="2">
    <location>
        <begin position="443"/>
        <end position="462"/>
    </location>
</feature>
<feature type="compositionally biased region" description="Gly residues" evidence="2">
    <location>
        <begin position="250"/>
        <end position="259"/>
    </location>
</feature>
<dbReference type="Gene3D" id="1.20.1260.20">
    <property type="entry name" value="PPE superfamily"/>
    <property type="match status" value="1"/>
</dbReference>
<feature type="region of interest" description="Disordered" evidence="2">
    <location>
        <begin position="218"/>
        <end position="322"/>
    </location>
</feature>
<evidence type="ECO:0000313" key="5">
    <source>
        <dbReference type="Proteomes" id="UP000183810"/>
    </source>
</evidence>
<feature type="compositionally biased region" description="Low complexity" evidence="2">
    <location>
        <begin position="376"/>
        <end position="398"/>
    </location>
</feature>
<keyword evidence="5" id="KW-1185">Reference proteome</keyword>
<dbReference type="PANTHER" id="PTHR46766:SF1">
    <property type="entry name" value="GLUTAMINE-RICH PROTEIN 2"/>
    <property type="match status" value="1"/>
</dbReference>
<feature type="compositionally biased region" description="Gly residues" evidence="2">
    <location>
        <begin position="230"/>
        <end position="244"/>
    </location>
</feature>
<feature type="region of interest" description="Disordered" evidence="2">
    <location>
        <begin position="376"/>
        <end position="424"/>
    </location>
</feature>
<dbReference type="KEGG" id="nsl:BOX37_26570"/>
<dbReference type="GO" id="GO:0052572">
    <property type="term" value="P:response to host immune response"/>
    <property type="evidence" value="ECO:0007669"/>
    <property type="project" value="TreeGrafter"/>
</dbReference>
<accession>A0A1J0VY42</accession>
<comment type="similarity">
    <text evidence="1">Belongs to the mycobacterial PPE family.</text>
</comment>
<feature type="domain" description="PPE" evidence="3">
    <location>
        <begin position="15"/>
        <end position="181"/>
    </location>
</feature>
<dbReference type="OrthoDB" id="4535915at2"/>
<dbReference type="EMBL" id="CP018082">
    <property type="protein sequence ID" value="APE36906.1"/>
    <property type="molecule type" value="Genomic_DNA"/>
</dbReference>
<dbReference type="Proteomes" id="UP000183810">
    <property type="component" value="Chromosome"/>
</dbReference>
<evidence type="ECO:0000259" key="3">
    <source>
        <dbReference type="Pfam" id="PF00823"/>
    </source>
</evidence>
<dbReference type="SUPFAM" id="SSF140459">
    <property type="entry name" value="PE/PPE dimer-like"/>
    <property type="match status" value="1"/>
</dbReference>
<feature type="compositionally biased region" description="Polar residues" evidence="2">
    <location>
        <begin position="287"/>
        <end position="298"/>
    </location>
</feature>
<evidence type="ECO:0000313" key="4">
    <source>
        <dbReference type="EMBL" id="APE36906.1"/>
    </source>
</evidence>
<proteinExistence type="inferred from homology"/>
<gene>
    <name evidence="4" type="ORF">BOX37_26570</name>
</gene>
<dbReference type="InterPro" id="IPR000030">
    <property type="entry name" value="PPE_dom"/>
</dbReference>
<evidence type="ECO:0000256" key="2">
    <source>
        <dbReference type="SAM" id="MobiDB-lite"/>
    </source>
</evidence>
<dbReference type="Pfam" id="PF00823">
    <property type="entry name" value="PPE"/>
    <property type="match status" value="1"/>
</dbReference>
<sequence>MFRLPPLGPLGSLIFAALPPEINSSMLYSGPGPGPMMATATGYGQAAAALSAAAATSQSAMNAMSISWTGPSADAASKAFRSHAVWLQEQAWVATEVSARAAGVAASYSAALGTMPPPPPIFALRALIESLKAASLLGAATLPTAGTAAALETFYLFVLWPHAANVMTTYANSAQALTSSLPPPKVAPPIVGGPGLVGSSPIAVVPAPTTGLNVAPMTTAFGSGSDPANWGGGSPTGGGDGRTGGDAARGPGGDTGTTGGQSTESSPSSGESPQEPTRPISEVEPGTPNTEQAMSSMPDQLADPGVSEFGGGSAEQFGFPGTSMESTTLAGLNGGAGSMVAMGFVRGGLGAISGAATGFRMPPNWPAGVGTAFGATPAGASSGAPASRSAPRRGVSAPTARMRRRRDDEKKSSKVFVPGEPQEVPVLEKPPVIGVIEFVDDEANSSHEGVPGDVHRGLVGSN</sequence>
<feature type="compositionally biased region" description="Low complexity" evidence="2">
    <location>
        <begin position="260"/>
        <end position="277"/>
    </location>
</feature>
<dbReference type="RefSeq" id="WP_071930091.1">
    <property type="nucleotide sequence ID" value="NZ_CP018082.1"/>
</dbReference>
<evidence type="ECO:0000256" key="1">
    <source>
        <dbReference type="ARBA" id="ARBA00010652"/>
    </source>
</evidence>
<name>A0A1J0VY42_9NOCA</name>
<reference evidence="4" key="1">
    <citation type="submission" date="2016-11" db="EMBL/GenBank/DDBJ databases">
        <authorList>
            <person name="Jaros S."/>
            <person name="Januszkiewicz K."/>
            <person name="Wedrychowicz H."/>
        </authorList>
    </citation>
    <scope>NUCLEOTIDE SEQUENCE [LARGE SCALE GENOMIC DNA]</scope>
    <source>
        <strain evidence="4">Y48</strain>
    </source>
</reference>
<organism evidence="4 5">
    <name type="scientific">Nocardia mangyaensis</name>
    <dbReference type="NCBI Taxonomy" id="2213200"/>
    <lineage>
        <taxon>Bacteria</taxon>
        <taxon>Bacillati</taxon>
        <taxon>Actinomycetota</taxon>
        <taxon>Actinomycetes</taxon>
        <taxon>Mycobacteriales</taxon>
        <taxon>Nocardiaceae</taxon>
        <taxon>Nocardia</taxon>
    </lineage>
</organism>
<protein>
    <recommendedName>
        <fullName evidence="3">PPE domain-containing protein</fullName>
    </recommendedName>
</protein>
<dbReference type="InterPro" id="IPR038332">
    <property type="entry name" value="PPE_sf"/>
</dbReference>
<dbReference type="AlphaFoldDB" id="A0A1J0VY42"/>
<dbReference type="PANTHER" id="PTHR46766">
    <property type="entry name" value="GLUTAMINE-RICH PROTEIN 2"/>
    <property type="match status" value="1"/>
</dbReference>